<dbReference type="PANTHER" id="PTHR13016">
    <property type="entry name" value="AMMECR1 HOMOLOG"/>
    <property type="match status" value="1"/>
</dbReference>
<dbReference type="Gene3D" id="3.30.1490.150">
    <property type="entry name" value="Hypothetical protein ph0010, domain 2"/>
    <property type="match status" value="1"/>
</dbReference>
<sequence>MDFSLSAEEKDILLKTARERIREKLGLDGVAYPASTDKLNEICGAFVTIHNSGMLRGCIGNIIGRRPLIETIKNMAHAAAFEDPRFPPLSPDEFGDIDIEISVLSPLRKISSISEIEIGKHGIYMSRGYKSGVLLPQVATEQGWDLQSFVEHTCMKSGLPTDAWKDPNTMIEIFSAVIFAEK</sequence>
<dbReference type="NCBIfam" id="TIGR00296">
    <property type="entry name" value="TIGR00296 family protein"/>
    <property type="match status" value="1"/>
</dbReference>
<proteinExistence type="predicted"/>
<comment type="caution">
    <text evidence="2">The sequence shown here is derived from an EMBL/GenBank/DDBJ whole genome shotgun (WGS) entry which is preliminary data.</text>
</comment>
<dbReference type="InterPro" id="IPR002733">
    <property type="entry name" value="AMMECR1_domain"/>
</dbReference>
<dbReference type="Proteomes" id="UP001221217">
    <property type="component" value="Unassembled WGS sequence"/>
</dbReference>
<gene>
    <name evidence="2" type="primary">amrA</name>
    <name evidence="2" type="ORF">PQJ61_11580</name>
</gene>
<dbReference type="InterPro" id="IPR027485">
    <property type="entry name" value="AMMECR1_N"/>
</dbReference>
<feature type="domain" description="AMMECR1" evidence="1">
    <location>
        <begin position="8"/>
        <end position="182"/>
    </location>
</feature>
<dbReference type="PANTHER" id="PTHR13016:SF0">
    <property type="entry name" value="AMME SYNDROME CANDIDATE GENE 1 PROTEIN"/>
    <property type="match status" value="1"/>
</dbReference>
<dbReference type="EMBL" id="JAQQAL010000024">
    <property type="protein sequence ID" value="MDC7227393.1"/>
    <property type="molecule type" value="Genomic_DNA"/>
</dbReference>
<dbReference type="AlphaFoldDB" id="A0AAJ1IGB6"/>
<protein>
    <submittedName>
        <fullName evidence="2">AmmeMemoRadiSam system protein A</fullName>
    </submittedName>
</protein>
<evidence type="ECO:0000313" key="3">
    <source>
        <dbReference type="Proteomes" id="UP001221217"/>
    </source>
</evidence>
<reference evidence="2 3" key="1">
    <citation type="submission" date="2022-12" db="EMBL/GenBank/DDBJ databases">
        <title>Metagenome assembled genome from gulf of manar.</title>
        <authorList>
            <person name="Kohli P."/>
            <person name="Pk S."/>
            <person name="Venkata Ramana C."/>
            <person name="Sasikala C."/>
        </authorList>
    </citation>
    <scope>NUCLEOTIDE SEQUENCE [LARGE SCALE GENOMIC DNA]</scope>
    <source>
        <strain evidence="2">JB008</strain>
    </source>
</reference>
<name>A0AAJ1IGB6_9SPIO</name>
<dbReference type="Gene3D" id="3.30.700.20">
    <property type="entry name" value="Hypothetical protein ph0010, domain 1"/>
    <property type="match status" value="1"/>
</dbReference>
<dbReference type="InterPro" id="IPR027623">
    <property type="entry name" value="AmmeMemoSam_A"/>
</dbReference>
<organism evidence="2 3">
    <name type="scientific">Candidatus Thalassospirochaeta sargassi</name>
    <dbReference type="NCBI Taxonomy" id="3119039"/>
    <lineage>
        <taxon>Bacteria</taxon>
        <taxon>Pseudomonadati</taxon>
        <taxon>Spirochaetota</taxon>
        <taxon>Spirochaetia</taxon>
        <taxon>Spirochaetales</taxon>
        <taxon>Spirochaetaceae</taxon>
        <taxon>Candidatus Thalassospirochaeta</taxon>
    </lineage>
</organism>
<dbReference type="NCBIfam" id="TIGR04335">
    <property type="entry name" value="AmmeMemoSam_A"/>
    <property type="match status" value="1"/>
</dbReference>
<dbReference type="SUPFAM" id="SSF143447">
    <property type="entry name" value="AMMECR1-like"/>
    <property type="match status" value="1"/>
</dbReference>
<dbReference type="Pfam" id="PF01871">
    <property type="entry name" value="AMMECR1"/>
    <property type="match status" value="1"/>
</dbReference>
<dbReference type="PROSITE" id="PS51112">
    <property type="entry name" value="AMMECR1"/>
    <property type="match status" value="1"/>
</dbReference>
<dbReference type="InterPro" id="IPR023473">
    <property type="entry name" value="AMMECR1"/>
</dbReference>
<dbReference type="InterPro" id="IPR036071">
    <property type="entry name" value="AMMECR1_dom_sf"/>
</dbReference>
<evidence type="ECO:0000313" key="2">
    <source>
        <dbReference type="EMBL" id="MDC7227393.1"/>
    </source>
</evidence>
<accession>A0AAJ1IGB6</accession>
<evidence type="ECO:0000259" key="1">
    <source>
        <dbReference type="PROSITE" id="PS51112"/>
    </source>
</evidence>